<dbReference type="GO" id="GO:0005524">
    <property type="term" value="F:ATP binding"/>
    <property type="evidence" value="ECO:0007669"/>
    <property type="project" value="InterPro"/>
</dbReference>
<feature type="domain" description="AAA+ ATPase" evidence="1">
    <location>
        <begin position="23"/>
        <end position="171"/>
    </location>
</feature>
<organism evidence="2 3">
    <name type="scientific">Deinococcus hopiensis KR-140</name>
    <dbReference type="NCBI Taxonomy" id="695939"/>
    <lineage>
        <taxon>Bacteria</taxon>
        <taxon>Thermotogati</taxon>
        <taxon>Deinococcota</taxon>
        <taxon>Deinococci</taxon>
        <taxon>Deinococcales</taxon>
        <taxon>Deinococcaceae</taxon>
        <taxon>Deinococcus</taxon>
    </lineage>
</organism>
<dbReference type="InterPro" id="IPR027417">
    <property type="entry name" value="P-loop_NTPase"/>
</dbReference>
<reference evidence="2 3" key="1">
    <citation type="submission" date="2017-04" db="EMBL/GenBank/DDBJ databases">
        <authorList>
            <person name="Afonso C.L."/>
            <person name="Miller P.J."/>
            <person name="Scott M.A."/>
            <person name="Spackman E."/>
            <person name="Goraichik I."/>
            <person name="Dimitrov K.M."/>
            <person name="Suarez D.L."/>
            <person name="Swayne D.E."/>
        </authorList>
    </citation>
    <scope>NUCLEOTIDE SEQUENCE [LARGE SCALE GENOMIC DNA]</scope>
    <source>
        <strain evidence="2 3">KR-140</strain>
    </source>
</reference>
<dbReference type="Gene3D" id="3.40.50.300">
    <property type="entry name" value="P-loop containing nucleotide triphosphate hydrolases"/>
    <property type="match status" value="1"/>
</dbReference>
<dbReference type="EMBL" id="FWWU01000002">
    <property type="protein sequence ID" value="SMB78122.1"/>
    <property type="molecule type" value="Genomic_DNA"/>
</dbReference>
<sequence>MDLKQLPSVGHEDLGDLLMDLGSVQTLMLWGPPGVGKTTAVRAFAQEMGYHFVDFVAPMMDATDLLVPRHMPETNTTLRCPPHELIHHPCADEAQRPSLVFLDELNGGDPGMQKALFSLVAERRLGNVVLPKGSIVVCAGNPTETNSGAVPLLAPLMNRMLHFHFRLPNPRSWLAWFEGQRQRGVGLHPLVAEFIREQGVSRLLGRPGSDGQIASSPRAWTACALALQAPSLGFARLEQHALEDGSQIRPAATTLRHVAMGAVAERDATELSTWWENRSRQYSIDAILRGDQKLPFQPGEKLLLLQLMTQLRTRLVGELPALEGHLGQDTRLLASRAEHLLNLVRERDPEAFGAMLLTAEGSGLLPGWFLDRLETSCLKGAN</sequence>
<dbReference type="SUPFAM" id="SSF52540">
    <property type="entry name" value="P-loop containing nucleoside triphosphate hydrolases"/>
    <property type="match status" value="1"/>
</dbReference>
<accession>A0A1W1UAQ4</accession>
<dbReference type="SMART" id="SM00382">
    <property type="entry name" value="AAA"/>
    <property type="match status" value="1"/>
</dbReference>
<dbReference type="OrthoDB" id="9808317at2"/>
<dbReference type="Pfam" id="PF00004">
    <property type="entry name" value="AAA"/>
    <property type="match status" value="1"/>
</dbReference>
<dbReference type="InterPro" id="IPR003593">
    <property type="entry name" value="AAA+_ATPase"/>
</dbReference>
<keyword evidence="3" id="KW-1185">Reference proteome</keyword>
<dbReference type="AlphaFoldDB" id="A0A1W1UAQ4"/>
<dbReference type="CDD" id="cd00009">
    <property type="entry name" value="AAA"/>
    <property type="match status" value="1"/>
</dbReference>
<gene>
    <name evidence="2" type="ORF">SAMN00790413_06496</name>
</gene>
<dbReference type="STRING" id="695939.SAMN00790413_06496"/>
<evidence type="ECO:0000259" key="1">
    <source>
        <dbReference type="SMART" id="SM00382"/>
    </source>
</evidence>
<dbReference type="InterPro" id="IPR003959">
    <property type="entry name" value="ATPase_AAA_core"/>
</dbReference>
<name>A0A1W1UAQ4_9DEIO</name>
<dbReference type="RefSeq" id="WP_084045099.1">
    <property type="nucleotide sequence ID" value="NZ_FWWU01000002.1"/>
</dbReference>
<proteinExistence type="predicted"/>
<protein>
    <submittedName>
        <fullName evidence="2">ATPase family associated with various cellular activities (AAA)</fullName>
    </submittedName>
</protein>
<evidence type="ECO:0000313" key="2">
    <source>
        <dbReference type="EMBL" id="SMB78122.1"/>
    </source>
</evidence>
<dbReference type="Proteomes" id="UP000192582">
    <property type="component" value="Unassembled WGS sequence"/>
</dbReference>
<evidence type="ECO:0000313" key="3">
    <source>
        <dbReference type="Proteomes" id="UP000192582"/>
    </source>
</evidence>
<dbReference type="GO" id="GO:0016887">
    <property type="term" value="F:ATP hydrolysis activity"/>
    <property type="evidence" value="ECO:0007669"/>
    <property type="project" value="InterPro"/>
</dbReference>